<dbReference type="GO" id="GO:0015379">
    <property type="term" value="F:potassium:chloride symporter activity"/>
    <property type="evidence" value="ECO:0007669"/>
    <property type="project" value="InterPro"/>
</dbReference>
<organism evidence="14 15">
    <name type="scientific">Neolewinella xylanilytica</name>
    <dbReference type="NCBI Taxonomy" id="1514080"/>
    <lineage>
        <taxon>Bacteria</taxon>
        <taxon>Pseudomonadati</taxon>
        <taxon>Bacteroidota</taxon>
        <taxon>Saprospiria</taxon>
        <taxon>Saprospirales</taxon>
        <taxon>Lewinellaceae</taxon>
        <taxon>Neolewinella</taxon>
    </lineage>
</organism>
<sequence>MNKRLINFRPIARVVSVLLLIIGALMLTGMPFSYYFGESMLPLLYAGLTTIGAAGLLFLVPRAPRGSLPQPSDLTIRKREGYLIVALSWTAMVTFGMLPYLYSGMLPNVADALFETVSGMTTTGASTLSDIEIQPRGLLYWRSLTQWIGGMGIIVLTVAIFPLLGIGGIELFAAEAPGPTSDKLHPRISETAKRLWFIYVGLTLLLGVLMYVMGLSGYDAINHSLTTMATGGFSVYNGSAGVFPPRIQYLITIFMFLAGVNYTVLYLSIKMRWSEVWQSDELKAYIGLVIVLSLFFTARVWYITGNPLEQSFRESVFQVVSLITTTGFVTADYTSWAPSLTMICFVLLFLGACAGSTSGGIKIIRNLVFLKNSYLEFRRIVHPQAIIPLRLNGQIVPGRIITHIFNFLLLYLILFVFGSVVLSVLGLDFMTAIGAMATSLGNVGPGIGEVGPVDNFSWLSAPVKLVLCFVMIIGRLELFTVLVLFTPYFWRLN</sequence>
<evidence type="ECO:0000256" key="7">
    <source>
        <dbReference type="ARBA" id="ARBA00022692"/>
    </source>
</evidence>
<keyword evidence="12" id="KW-0479">Metal-binding</keyword>
<feature type="transmembrane region" description="Helical" evidence="13">
    <location>
        <begin position="463"/>
        <end position="490"/>
    </location>
</feature>
<evidence type="ECO:0000256" key="8">
    <source>
        <dbReference type="ARBA" id="ARBA00022958"/>
    </source>
</evidence>
<comment type="caution">
    <text evidence="14">The sequence shown here is derived from an EMBL/GenBank/DDBJ whole genome shotgun (WGS) entry which is preliminary data.</text>
</comment>
<feature type="binding site" evidence="12">
    <location>
        <position position="326"/>
    </location>
    <ligand>
        <name>K(+)</name>
        <dbReference type="ChEBI" id="CHEBI:29103"/>
    </ligand>
</feature>
<keyword evidence="15" id="KW-1185">Reference proteome</keyword>
<accession>A0A2S6I0N5</accession>
<dbReference type="PIRSF" id="PIRSF006247">
    <property type="entry name" value="TrkH"/>
    <property type="match status" value="1"/>
</dbReference>
<keyword evidence="6" id="KW-0633">Potassium transport</keyword>
<feature type="transmembrane region" description="Helical" evidence="13">
    <location>
        <begin position="12"/>
        <end position="36"/>
    </location>
</feature>
<dbReference type="GO" id="GO:0005886">
    <property type="term" value="C:plasma membrane"/>
    <property type="evidence" value="ECO:0007669"/>
    <property type="project" value="UniProtKB-SubCell"/>
</dbReference>
<dbReference type="EMBL" id="PTJC01000007">
    <property type="protein sequence ID" value="PPK84537.1"/>
    <property type="molecule type" value="Genomic_DNA"/>
</dbReference>
<dbReference type="Pfam" id="PF02386">
    <property type="entry name" value="TrkH"/>
    <property type="match status" value="2"/>
</dbReference>
<keyword evidence="8 12" id="KW-0630">Potassium</keyword>
<comment type="similarity">
    <text evidence="2">Belongs to the TrkH potassium transport family.</text>
</comment>
<name>A0A2S6I0N5_9BACT</name>
<evidence type="ECO:0000256" key="5">
    <source>
        <dbReference type="ARBA" id="ARBA00022519"/>
    </source>
</evidence>
<keyword evidence="5" id="KW-0997">Cell inner membrane</keyword>
<dbReference type="PANTHER" id="PTHR32024">
    <property type="entry name" value="TRK SYSTEM POTASSIUM UPTAKE PROTEIN TRKG-RELATED"/>
    <property type="match status" value="1"/>
</dbReference>
<evidence type="ECO:0000256" key="2">
    <source>
        <dbReference type="ARBA" id="ARBA00009137"/>
    </source>
</evidence>
<evidence type="ECO:0000256" key="6">
    <source>
        <dbReference type="ARBA" id="ARBA00022538"/>
    </source>
</evidence>
<dbReference type="PANTHER" id="PTHR32024:SF2">
    <property type="entry name" value="TRK SYSTEM POTASSIUM UPTAKE PROTEIN TRKG-RELATED"/>
    <property type="match status" value="1"/>
</dbReference>
<feature type="binding site" evidence="12">
    <location>
        <position position="122"/>
    </location>
    <ligand>
        <name>K(+)</name>
        <dbReference type="ChEBI" id="CHEBI:29103"/>
    </ligand>
</feature>
<dbReference type="GO" id="GO:0046872">
    <property type="term" value="F:metal ion binding"/>
    <property type="evidence" value="ECO:0007669"/>
    <property type="project" value="UniProtKB-KW"/>
</dbReference>
<dbReference type="InterPro" id="IPR004772">
    <property type="entry name" value="TrkH"/>
</dbReference>
<feature type="binding site" evidence="12">
    <location>
        <position position="443"/>
    </location>
    <ligand>
        <name>K(+)</name>
        <dbReference type="ChEBI" id="CHEBI:29103"/>
    </ligand>
</feature>
<feature type="transmembrane region" description="Helical" evidence="13">
    <location>
        <begin position="340"/>
        <end position="361"/>
    </location>
</feature>
<feature type="binding site" evidence="12">
    <location>
        <position position="442"/>
    </location>
    <ligand>
        <name>K(+)</name>
        <dbReference type="ChEBI" id="CHEBI:29103"/>
    </ligand>
</feature>
<evidence type="ECO:0000256" key="12">
    <source>
        <dbReference type="PIRSR" id="PIRSR006247-1"/>
    </source>
</evidence>
<feature type="transmembrane region" description="Helical" evidence="13">
    <location>
        <begin position="404"/>
        <end position="427"/>
    </location>
</feature>
<feature type="transmembrane region" description="Helical" evidence="13">
    <location>
        <begin position="195"/>
        <end position="214"/>
    </location>
</feature>
<evidence type="ECO:0000256" key="9">
    <source>
        <dbReference type="ARBA" id="ARBA00022989"/>
    </source>
</evidence>
<keyword evidence="3" id="KW-0813">Transport</keyword>
<keyword evidence="9 13" id="KW-1133">Transmembrane helix</keyword>
<feature type="binding site" evidence="12">
    <location>
        <position position="231"/>
    </location>
    <ligand>
        <name>K(+)</name>
        <dbReference type="ChEBI" id="CHEBI:29103"/>
    </ligand>
</feature>
<gene>
    <name evidence="14" type="ORF">CLV84_3697</name>
</gene>
<evidence type="ECO:0000313" key="14">
    <source>
        <dbReference type="EMBL" id="PPK84537.1"/>
    </source>
</evidence>
<dbReference type="Proteomes" id="UP000237662">
    <property type="component" value="Unassembled WGS sequence"/>
</dbReference>
<keyword evidence="7 13" id="KW-0812">Transmembrane</keyword>
<reference evidence="14 15" key="1">
    <citation type="submission" date="2018-02" db="EMBL/GenBank/DDBJ databases">
        <title>Genomic Encyclopedia of Archaeal and Bacterial Type Strains, Phase II (KMG-II): from individual species to whole genera.</title>
        <authorList>
            <person name="Goeker M."/>
        </authorList>
    </citation>
    <scope>NUCLEOTIDE SEQUENCE [LARGE SCALE GENOMIC DNA]</scope>
    <source>
        <strain evidence="14 15">DSM 29526</strain>
    </source>
</reference>
<evidence type="ECO:0000256" key="4">
    <source>
        <dbReference type="ARBA" id="ARBA00022475"/>
    </source>
</evidence>
<dbReference type="AlphaFoldDB" id="A0A2S6I0N5"/>
<evidence type="ECO:0000256" key="3">
    <source>
        <dbReference type="ARBA" id="ARBA00022448"/>
    </source>
</evidence>
<feature type="transmembrane region" description="Helical" evidence="13">
    <location>
        <begin position="249"/>
        <end position="269"/>
    </location>
</feature>
<feature type="binding site" evidence="12">
    <location>
        <position position="123"/>
    </location>
    <ligand>
        <name>K(+)</name>
        <dbReference type="ChEBI" id="CHEBI:29103"/>
    </ligand>
</feature>
<feature type="transmembrane region" description="Helical" evidence="13">
    <location>
        <begin position="284"/>
        <end position="304"/>
    </location>
</feature>
<feature type="transmembrane region" description="Helical" evidence="13">
    <location>
        <begin position="81"/>
        <end position="102"/>
    </location>
</feature>
<evidence type="ECO:0000256" key="10">
    <source>
        <dbReference type="ARBA" id="ARBA00023065"/>
    </source>
</evidence>
<evidence type="ECO:0000256" key="11">
    <source>
        <dbReference type="ARBA" id="ARBA00023136"/>
    </source>
</evidence>
<evidence type="ECO:0000313" key="15">
    <source>
        <dbReference type="Proteomes" id="UP000237662"/>
    </source>
</evidence>
<protein>
    <submittedName>
        <fullName evidence="14">Trk system potassium uptake protein TrkH</fullName>
    </submittedName>
</protein>
<feature type="binding site" evidence="12">
    <location>
        <position position="325"/>
    </location>
    <ligand>
        <name>K(+)</name>
        <dbReference type="ChEBI" id="CHEBI:29103"/>
    </ligand>
</feature>
<comment type="subcellular location">
    <subcellularLocation>
        <location evidence="1">Cell inner membrane</location>
        <topology evidence="1">Multi-pass membrane protein</topology>
    </subcellularLocation>
</comment>
<feature type="transmembrane region" description="Helical" evidence="13">
    <location>
        <begin position="147"/>
        <end position="174"/>
    </location>
</feature>
<dbReference type="InterPro" id="IPR003445">
    <property type="entry name" value="Cat_transpt"/>
</dbReference>
<evidence type="ECO:0000256" key="13">
    <source>
        <dbReference type="SAM" id="Phobius"/>
    </source>
</evidence>
<keyword evidence="10" id="KW-0406">Ion transport</keyword>
<evidence type="ECO:0000256" key="1">
    <source>
        <dbReference type="ARBA" id="ARBA00004429"/>
    </source>
</evidence>
<keyword evidence="4" id="KW-1003">Cell membrane</keyword>
<proteinExistence type="inferred from homology"/>
<keyword evidence="11 13" id="KW-0472">Membrane</keyword>
<feature type="transmembrane region" description="Helical" evidence="13">
    <location>
        <begin position="42"/>
        <end position="60"/>
    </location>
</feature>